<dbReference type="InterPro" id="IPR036412">
    <property type="entry name" value="HAD-like_sf"/>
</dbReference>
<evidence type="ECO:0000313" key="1">
    <source>
        <dbReference type="EMBL" id="GAF35347.1"/>
    </source>
</evidence>
<dbReference type="STRING" id="1423743.FD41_GL001247"/>
<dbReference type="GO" id="GO:0005829">
    <property type="term" value="C:cytosol"/>
    <property type="evidence" value="ECO:0007669"/>
    <property type="project" value="TreeGrafter"/>
</dbReference>
<reference evidence="1" key="1">
    <citation type="journal article" date="2014" name="Genome Announc.">
        <title>Draft Genome Sequences of Two Lactobacillus Strains, L. farraginis JCM 14108T and L. composti JCM 14202T, Isolated from Compost of Distilled Shochu Residue.</title>
        <authorList>
            <person name="Yuki M."/>
            <person name="Oshima K."/>
            <person name="Suda W."/>
            <person name="Kitahara M."/>
            <person name="Kitamura K."/>
            <person name="Iida T."/>
            <person name="Hattori M."/>
            <person name="Ohkuma M."/>
        </authorList>
    </citation>
    <scope>NUCLEOTIDE SEQUENCE [LARGE SCALE GENOMIC DNA]</scope>
    <source>
        <strain evidence="1">JCM 14108</strain>
    </source>
</reference>
<dbReference type="Proteomes" id="UP000019488">
    <property type="component" value="Unassembled WGS sequence"/>
</dbReference>
<dbReference type="Gene3D" id="1.10.150.240">
    <property type="entry name" value="Putative phosphatase, domain 2"/>
    <property type="match status" value="1"/>
</dbReference>
<dbReference type="Gene3D" id="3.40.50.1000">
    <property type="entry name" value="HAD superfamily/HAD-like"/>
    <property type="match status" value="1"/>
</dbReference>
<dbReference type="InterPro" id="IPR023198">
    <property type="entry name" value="PGP-like_dom2"/>
</dbReference>
<dbReference type="PANTHER" id="PTHR43434">
    <property type="entry name" value="PHOSPHOGLYCOLATE PHOSPHATASE"/>
    <property type="match status" value="1"/>
</dbReference>
<dbReference type="Pfam" id="PF13419">
    <property type="entry name" value="HAD_2"/>
    <property type="match status" value="1"/>
</dbReference>
<organism evidence="1 2">
    <name type="scientific">Lentilactobacillus farraginis DSM 18382 = JCM 14108</name>
    <dbReference type="NCBI Taxonomy" id="1423743"/>
    <lineage>
        <taxon>Bacteria</taxon>
        <taxon>Bacillati</taxon>
        <taxon>Bacillota</taxon>
        <taxon>Bacilli</taxon>
        <taxon>Lactobacillales</taxon>
        <taxon>Lactobacillaceae</taxon>
        <taxon>Lentilactobacillus</taxon>
    </lineage>
</organism>
<dbReference type="SFLD" id="SFLDS00003">
    <property type="entry name" value="Haloacid_Dehalogenase"/>
    <property type="match status" value="1"/>
</dbReference>
<proteinExistence type="predicted"/>
<sequence length="162" mass="18879">MINQLFWDFDGTLFDTYPMMIAAFKRALLKMAIDEVAIDEHDIYVTMRQHDVGTAIQKAAAFYGIDEQTLRRLNKKYQVEMVEAAKPFDGVAEVLAFVKKMSGSHYLLTHRDNQAKRLLQKFDLLKYFSDFVTSDQEFPRKPNPASINWLIEKIMLIVRQPL</sequence>
<dbReference type="eggNOG" id="COG0546">
    <property type="taxonomic scope" value="Bacteria"/>
</dbReference>
<dbReference type="EMBL" id="BAKI01000002">
    <property type="protein sequence ID" value="GAF35347.1"/>
    <property type="molecule type" value="Genomic_DNA"/>
</dbReference>
<dbReference type="InterPro" id="IPR050155">
    <property type="entry name" value="HAD-like_hydrolase_sf"/>
</dbReference>
<name>X0PEZ9_9LACO</name>
<dbReference type="InterPro" id="IPR023214">
    <property type="entry name" value="HAD_sf"/>
</dbReference>
<dbReference type="InterPro" id="IPR041492">
    <property type="entry name" value="HAD_2"/>
</dbReference>
<gene>
    <name evidence="1" type="ORF">JCM14108_230</name>
</gene>
<evidence type="ECO:0000313" key="2">
    <source>
        <dbReference type="Proteomes" id="UP000019488"/>
    </source>
</evidence>
<dbReference type="GO" id="GO:0006281">
    <property type="term" value="P:DNA repair"/>
    <property type="evidence" value="ECO:0007669"/>
    <property type="project" value="TreeGrafter"/>
</dbReference>
<comment type="caution">
    <text evidence="1">The sequence shown here is derived from an EMBL/GenBank/DDBJ whole genome shotgun (WGS) entry which is preliminary data.</text>
</comment>
<dbReference type="SUPFAM" id="SSF56784">
    <property type="entry name" value="HAD-like"/>
    <property type="match status" value="1"/>
</dbReference>
<dbReference type="SFLD" id="SFLDG01129">
    <property type="entry name" value="C1.5:_HAD__Beta-PGM__Phosphata"/>
    <property type="match status" value="1"/>
</dbReference>
<dbReference type="GO" id="GO:0008967">
    <property type="term" value="F:phosphoglycolate phosphatase activity"/>
    <property type="evidence" value="ECO:0007669"/>
    <property type="project" value="TreeGrafter"/>
</dbReference>
<keyword evidence="1" id="KW-0378">Hydrolase</keyword>
<accession>X0PEZ9</accession>
<dbReference type="AlphaFoldDB" id="X0PEZ9"/>
<dbReference type="RefSeq" id="WP_237745664.1">
    <property type="nucleotide sequence ID" value="NZ_BAKI01000002.1"/>
</dbReference>
<protein>
    <submittedName>
        <fullName evidence="1">Hydrolase, haloacid dehalogenase-like family</fullName>
    </submittedName>
</protein>
<dbReference type="PANTHER" id="PTHR43434:SF25">
    <property type="entry name" value="PHOSPHOGLYCOLATE PHOSPHATASE"/>
    <property type="match status" value="1"/>
</dbReference>